<feature type="transmembrane region" description="Helical" evidence="1">
    <location>
        <begin position="253"/>
        <end position="272"/>
    </location>
</feature>
<sequence length="361" mass="39284">MSSLVTTNPSPVSSLYNITSNTVSTSSSSVSIAASDITTSNETSAFSAEDIIAANDIASRANYIYSFFGALGFLAGCFLLYSFIQTYRAHRRVAWLDSLLWVFCGFQELLLLLSLHMVVHRPKYMQSTALGCAALSFTINTASLCSLLVLLLMAYVLTFDPPPNALLRKPKNCATLVILTPALICLLLAGLRGLQENADCIMDPPGAGVSYAATKLCLAFLIPFILQLGLLISGCVQQWKSRGRFLSGSEEGPVFLAVSVVLFVCLLFYTVALVRGARLALDGDLSPRERAFLSVAECVLFSGSSVSLVLVLLMHRPCRESLYGMMRQTREWCQRPGSAQPNRNIIAPHIEITDTLQDIES</sequence>
<dbReference type="GeneID" id="106534821"/>
<evidence type="ECO:0000256" key="1">
    <source>
        <dbReference type="SAM" id="Phobius"/>
    </source>
</evidence>
<dbReference type="Proteomes" id="UP000192220">
    <property type="component" value="Unplaced"/>
</dbReference>
<dbReference type="RefSeq" id="XP_013887039.1">
    <property type="nucleotide sequence ID" value="XM_014031585.1"/>
</dbReference>
<feature type="transmembrane region" description="Helical" evidence="1">
    <location>
        <begin position="211"/>
        <end position="232"/>
    </location>
</feature>
<dbReference type="PANTHER" id="PTHR37680">
    <property type="entry name" value="C130050O18RIK PROTEIN"/>
    <property type="match status" value="1"/>
</dbReference>
<reference evidence="3" key="1">
    <citation type="submission" date="2025-08" db="UniProtKB">
        <authorList>
            <consortium name="RefSeq"/>
        </authorList>
    </citation>
    <scope>IDENTIFICATION</scope>
    <source>
        <strain evidence="3">Quisiro</strain>
        <tissue evidence="3">Liver</tissue>
    </source>
</reference>
<dbReference type="AlphaFoldDB" id="A0A2I4D4A8"/>
<protein>
    <submittedName>
        <fullName evidence="3">Uncharacterized protein LOC106534821</fullName>
    </submittedName>
</protein>
<dbReference type="InParanoid" id="A0A2I4D4A8"/>
<keyword evidence="1" id="KW-1133">Transmembrane helix</keyword>
<feature type="transmembrane region" description="Helical" evidence="1">
    <location>
        <begin position="172"/>
        <end position="191"/>
    </location>
</feature>
<name>A0A2I4D4A8_AUSLI</name>
<dbReference type="SUPFAM" id="SSF81321">
    <property type="entry name" value="Family A G protein-coupled receptor-like"/>
    <property type="match status" value="1"/>
</dbReference>
<keyword evidence="1" id="KW-0812">Transmembrane</keyword>
<accession>A0A2I4D4A8</accession>
<feature type="transmembrane region" description="Helical" evidence="1">
    <location>
        <begin position="292"/>
        <end position="313"/>
    </location>
</feature>
<feature type="transmembrane region" description="Helical" evidence="1">
    <location>
        <begin position="96"/>
        <end position="119"/>
    </location>
</feature>
<dbReference type="OrthoDB" id="9943240at2759"/>
<keyword evidence="2" id="KW-1185">Reference proteome</keyword>
<dbReference type="PANTHER" id="PTHR37680:SF1">
    <property type="entry name" value="C130050O18RIK PROTEIN"/>
    <property type="match status" value="1"/>
</dbReference>
<evidence type="ECO:0000313" key="3">
    <source>
        <dbReference type="RefSeq" id="XP_013887039.1"/>
    </source>
</evidence>
<dbReference type="KEGG" id="alim:106534821"/>
<organism evidence="2 3">
    <name type="scientific">Austrofundulus limnaeus</name>
    <name type="common">Annual killifish</name>
    <dbReference type="NCBI Taxonomy" id="52670"/>
    <lineage>
        <taxon>Eukaryota</taxon>
        <taxon>Metazoa</taxon>
        <taxon>Chordata</taxon>
        <taxon>Craniata</taxon>
        <taxon>Vertebrata</taxon>
        <taxon>Euteleostomi</taxon>
        <taxon>Actinopterygii</taxon>
        <taxon>Neopterygii</taxon>
        <taxon>Teleostei</taxon>
        <taxon>Neoteleostei</taxon>
        <taxon>Acanthomorphata</taxon>
        <taxon>Ovalentaria</taxon>
        <taxon>Atherinomorphae</taxon>
        <taxon>Cyprinodontiformes</taxon>
        <taxon>Rivulidae</taxon>
        <taxon>Austrofundulus</taxon>
    </lineage>
</organism>
<dbReference type="Gene3D" id="1.20.1070.10">
    <property type="entry name" value="Rhodopsin 7-helix transmembrane proteins"/>
    <property type="match status" value="1"/>
</dbReference>
<proteinExistence type="predicted"/>
<keyword evidence="1" id="KW-0472">Membrane</keyword>
<gene>
    <name evidence="3" type="primary">LOC106534821</name>
</gene>
<feature type="transmembrane region" description="Helical" evidence="1">
    <location>
        <begin position="63"/>
        <end position="84"/>
    </location>
</feature>
<evidence type="ECO:0000313" key="2">
    <source>
        <dbReference type="Proteomes" id="UP000192220"/>
    </source>
</evidence>
<feature type="transmembrane region" description="Helical" evidence="1">
    <location>
        <begin position="139"/>
        <end position="160"/>
    </location>
</feature>